<sequence>QSLIFLLGAGGTERSIEHATASARLATAMDPEFLSTLTLMLIPSTQIHRLAESNHFQMPSVEVLLRELRIIVAEANPTDAIFRSNHASNYLPIGGKLPRDRAAILQQIDAALSGDVPFRAEWSRGL</sequence>
<dbReference type="InterPro" id="IPR058240">
    <property type="entry name" value="rSAM_sf"/>
</dbReference>
<organism evidence="1">
    <name type="scientific">marine sediment metagenome</name>
    <dbReference type="NCBI Taxonomy" id="412755"/>
    <lineage>
        <taxon>unclassified sequences</taxon>
        <taxon>metagenomes</taxon>
        <taxon>ecological metagenomes</taxon>
    </lineage>
</organism>
<dbReference type="AlphaFoldDB" id="X0UP26"/>
<feature type="non-terminal residue" evidence="1">
    <location>
        <position position="1"/>
    </location>
</feature>
<comment type="caution">
    <text evidence="1">The sequence shown here is derived from an EMBL/GenBank/DDBJ whole genome shotgun (WGS) entry which is preliminary data.</text>
</comment>
<dbReference type="SUPFAM" id="SSF102114">
    <property type="entry name" value="Radical SAM enzymes"/>
    <property type="match status" value="1"/>
</dbReference>
<reference evidence="1" key="1">
    <citation type="journal article" date="2014" name="Front. Microbiol.">
        <title>High frequency of phylogenetically diverse reductive dehalogenase-homologous genes in deep subseafloor sedimentary metagenomes.</title>
        <authorList>
            <person name="Kawai M."/>
            <person name="Futagami T."/>
            <person name="Toyoda A."/>
            <person name="Takaki Y."/>
            <person name="Nishi S."/>
            <person name="Hori S."/>
            <person name="Arai W."/>
            <person name="Tsubouchi T."/>
            <person name="Morono Y."/>
            <person name="Uchiyama I."/>
            <person name="Ito T."/>
            <person name="Fujiyama A."/>
            <person name="Inagaki F."/>
            <person name="Takami H."/>
        </authorList>
    </citation>
    <scope>NUCLEOTIDE SEQUENCE</scope>
    <source>
        <strain evidence="1">Expedition CK06-06</strain>
    </source>
</reference>
<gene>
    <name evidence="1" type="ORF">S01H1_46388</name>
</gene>
<evidence type="ECO:0000313" key="1">
    <source>
        <dbReference type="EMBL" id="GAG07554.1"/>
    </source>
</evidence>
<evidence type="ECO:0008006" key="2">
    <source>
        <dbReference type="Google" id="ProtNLM"/>
    </source>
</evidence>
<proteinExistence type="predicted"/>
<protein>
    <recommendedName>
        <fullName evidence="2">Radical SAM protein</fullName>
    </recommendedName>
</protein>
<accession>X0UP26</accession>
<dbReference type="EMBL" id="BARS01029703">
    <property type="protein sequence ID" value="GAG07554.1"/>
    <property type="molecule type" value="Genomic_DNA"/>
</dbReference>
<name>X0UP26_9ZZZZ</name>